<keyword evidence="2" id="KW-1185">Reference proteome</keyword>
<comment type="caution">
    <text evidence="1">The sequence shown here is derived from an EMBL/GenBank/DDBJ whole genome shotgun (WGS) entry which is preliminary data.</text>
</comment>
<sequence length="133" mass="15561">MSQLDSFPLNDWGSIALICACHVGQNISNIKDLNGKGFKMDESKPRQINFVCADCQNSFDYDVKIKLFELLKKYYKTHNQFDGFSHYITRKGERIRLKYIKTITHETEYSKKEIIIIEAANLTTHPRFKLTHI</sequence>
<dbReference type="RefSeq" id="WP_008790389.1">
    <property type="nucleotide sequence ID" value="NZ_AKCB01000004.1"/>
</dbReference>
<name>E7GED5_9FIRM</name>
<reference evidence="1 2" key="1">
    <citation type="submission" date="2010-12" db="EMBL/GenBank/DDBJ databases">
        <title>The Genome Sequence of Coprobacillus sp. strain 29_1.</title>
        <authorList>
            <consortium name="The Broad Institute Genome Sequencing Platform"/>
            <person name="Earl A."/>
            <person name="Ward D."/>
            <person name="Feldgarden M."/>
            <person name="Gevers D."/>
            <person name="Daigneault M."/>
            <person name="Sibley C.D."/>
            <person name="White A."/>
            <person name="Strauss J."/>
            <person name="Allen-Vercoe E."/>
            <person name="Young S.K."/>
            <person name="Zeng Q."/>
            <person name="Gargeya S."/>
            <person name="Fitzgerald M."/>
            <person name="Haas B."/>
            <person name="Abouelleil A."/>
            <person name="Alvarado L."/>
            <person name="Arachchi H.M."/>
            <person name="Berlin A."/>
            <person name="Brown A."/>
            <person name="Chapman S.B."/>
            <person name="Chen Z."/>
            <person name="Dunbar C."/>
            <person name="Freedman E."/>
            <person name="Gearin G."/>
            <person name="Gellesch M."/>
            <person name="Goldberg J."/>
            <person name="Griggs A."/>
            <person name="Gujja S."/>
            <person name="Heilman E."/>
            <person name="Heiman D."/>
            <person name="Howarth C."/>
            <person name="Larson L."/>
            <person name="Lui A."/>
            <person name="MacDonald P.J.P."/>
            <person name="Mehta T."/>
            <person name="Montmayeur A."/>
            <person name="Murphy C."/>
            <person name="Neiman D."/>
            <person name="Pearson M."/>
            <person name="Priest M."/>
            <person name="Roberts A."/>
            <person name="Saif S."/>
            <person name="Shea T."/>
            <person name="Shenoy N."/>
            <person name="Sisk P."/>
            <person name="Stolte C."/>
            <person name="Sykes S."/>
            <person name="White J."/>
            <person name="Yandava C."/>
            <person name="Nusbaum C."/>
            <person name="Birren B."/>
        </authorList>
    </citation>
    <scope>NUCLEOTIDE SEQUENCE [LARGE SCALE GENOMIC DNA]</scope>
    <source>
        <strain evidence="1 2">29_1</strain>
    </source>
</reference>
<dbReference type="AlphaFoldDB" id="E7GED5"/>
<evidence type="ECO:0000313" key="2">
    <source>
        <dbReference type="Proteomes" id="UP000003157"/>
    </source>
</evidence>
<proteinExistence type="predicted"/>
<dbReference type="GeneID" id="78231412"/>
<gene>
    <name evidence="1" type="ORF">HMPREF9488_03307</name>
</gene>
<accession>E7GED5</accession>
<protein>
    <submittedName>
        <fullName evidence="1">Uncharacterized protein</fullName>
    </submittedName>
</protein>
<dbReference type="EMBL" id="ADKX01000046">
    <property type="protein sequence ID" value="EFW03616.1"/>
    <property type="molecule type" value="Genomic_DNA"/>
</dbReference>
<dbReference type="HOGENOM" id="CLU_1903130_0_0_9"/>
<organism evidence="1 2">
    <name type="scientific">Coprobacillus cateniformis</name>
    <dbReference type="NCBI Taxonomy" id="100884"/>
    <lineage>
        <taxon>Bacteria</taxon>
        <taxon>Bacillati</taxon>
        <taxon>Bacillota</taxon>
        <taxon>Erysipelotrichia</taxon>
        <taxon>Erysipelotrichales</taxon>
        <taxon>Coprobacillaceae</taxon>
        <taxon>Coprobacillus</taxon>
    </lineage>
</organism>
<dbReference type="Proteomes" id="UP000003157">
    <property type="component" value="Unassembled WGS sequence"/>
</dbReference>
<evidence type="ECO:0000313" key="1">
    <source>
        <dbReference type="EMBL" id="EFW03616.1"/>
    </source>
</evidence>